<reference evidence="2 3" key="1">
    <citation type="submission" date="2019-06" db="EMBL/GenBank/DDBJ databases">
        <title>An operon consisting of a P-type ATPase gene and a transcriptional regular gene given the different cadmium resistance in Bacillus vietamensis 151-6 and Bacillus marisflavi 151-25.</title>
        <authorList>
            <person name="Yu X."/>
        </authorList>
    </citation>
    <scope>NUCLEOTIDE SEQUENCE [LARGE SCALE GENOMIC DNA]</scope>
    <source>
        <strain evidence="2 3">151-6</strain>
    </source>
</reference>
<dbReference type="InterPro" id="IPR050789">
    <property type="entry name" value="Diverse_Enzym_Activities"/>
</dbReference>
<dbReference type="KEGG" id="bvq:FHE72_17020"/>
<dbReference type="RefSeq" id="WP_159362440.1">
    <property type="nucleotide sequence ID" value="NZ_CP047394.1"/>
</dbReference>
<dbReference type="EMBL" id="CP047394">
    <property type="protein sequence ID" value="QHE62533.1"/>
    <property type="molecule type" value="Genomic_DNA"/>
</dbReference>
<evidence type="ECO:0000313" key="2">
    <source>
        <dbReference type="EMBL" id="QHE62533.1"/>
    </source>
</evidence>
<dbReference type="PANTHER" id="PTHR43283:SF7">
    <property type="entry name" value="BETA-LACTAMASE-RELATED DOMAIN-CONTAINING PROTEIN"/>
    <property type="match status" value="1"/>
</dbReference>
<dbReference type="PANTHER" id="PTHR43283">
    <property type="entry name" value="BETA-LACTAMASE-RELATED"/>
    <property type="match status" value="1"/>
</dbReference>
<dbReference type="GO" id="GO:0016787">
    <property type="term" value="F:hydrolase activity"/>
    <property type="evidence" value="ECO:0007669"/>
    <property type="project" value="UniProtKB-KW"/>
</dbReference>
<evidence type="ECO:0000259" key="1">
    <source>
        <dbReference type="Pfam" id="PF00144"/>
    </source>
</evidence>
<proteinExistence type="predicted"/>
<dbReference type="AlphaFoldDB" id="A0A6I6UTR3"/>
<protein>
    <submittedName>
        <fullName evidence="2">Serine hydrolase</fullName>
    </submittedName>
</protein>
<dbReference type="InterPro" id="IPR001466">
    <property type="entry name" value="Beta-lactam-related"/>
</dbReference>
<dbReference type="Proteomes" id="UP000465062">
    <property type="component" value="Chromosome"/>
</dbReference>
<accession>A0A6I6UTR3</accession>
<feature type="domain" description="Beta-lactamase-related" evidence="1">
    <location>
        <begin position="35"/>
        <end position="328"/>
    </location>
</feature>
<dbReference type="Pfam" id="PF00144">
    <property type="entry name" value="Beta-lactamase"/>
    <property type="match status" value="1"/>
</dbReference>
<dbReference type="InterPro" id="IPR012338">
    <property type="entry name" value="Beta-lactam/transpept-like"/>
</dbReference>
<gene>
    <name evidence="2" type="ORF">FHE72_17020</name>
</gene>
<dbReference type="Gene3D" id="3.40.710.10">
    <property type="entry name" value="DD-peptidase/beta-lactamase superfamily"/>
    <property type="match status" value="1"/>
</dbReference>
<dbReference type="SUPFAM" id="SSF56601">
    <property type="entry name" value="beta-lactamase/transpeptidase-like"/>
    <property type="match status" value="1"/>
</dbReference>
<evidence type="ECO:0000313" key="3">
    <source>
        <dbReference type="Proteomes" id="UP000465062"/>
    </source>
</evidence>
<keyword evidence="2" id="KW-0378">Hydrolase</keyword>
<sequence>MPLIKHELILDQKDNPIFTPVVDHVKSTFNNVICSGASTLIIHQDSIVLERYIGKQSGKEDARMVQADTQFHVASVRKSYIGFAVSYALYYGYINSIDDPVLSYLPELAENVWKGTTIRHLLTHTHGLTQEAYEDVREFTPGSSWSYKQIGIEALTRIVKRTTGKSVAAIIHESVFTPLGFTDSDWYSQKHERLVDVMLRYEGDKDWKTSESTEGDKMNMYVSTRELAYWGYLHLKKGKVNGKQIVPREIIEVATSLQSPSTLHNDLPQNGFLWFVKGLSAKKTEIGDQVPKGSYQILGFTNVTLLVIPEEDIVAVRMFNSFGSPEGYDYLSDVRSFGDTVMSCVKNVRGVRR</sequence>
<name>A0A6I6UTR3_9BACI</name>
<organism evidence="2 3">
    <name type="scientific">Rossellomorea vietnamensis</name>
    <dbReference type="NCBI Taxonomy" id="218284"/>
    <lineage>
        <taxon>Bacteria</taxon>
        <taxon>Bacillati</taxon>
        <taxon>Bacillota</taxon>
        <taxon>Bacilli</taxon>
        <taxon>Bacillales</taxon>
        <taxon>Bacillaceae</taxon>
        <taxon>Rossellomorea</taxon>
    </lineage>
</organism>